<dbReference type="PANTHER" id="PTHR21567:SF60">
    <property type="entry name" value="CLASP N-TERMINAL DOMAIN-CONTAINING PROTEIN"/>
    <property type="match status" value="1"/>
</dbReference>
<dbReference type="GO" id="GO:0005876">
    <property type="term" value="C:spindle microtubule"/>
    <property type="evidence" value="ECO:0007669"/>
    <property type="project" value="TreeGrafter"/>
</dbReference>
<gene>
    <name evidence="7" type="ORF">GALMADRAFT_57361</name>
</gene>
<keyword evidence="8" id="KW-1185">Reference proteome</keyword>
<dbReference type="InterPro" id="IPR024395">
    <property type="entry name" value="CLASP_N_dom"/>
</dbReference>
<comment type="similarity">
    <text evidence="2">Belongs to the CLASP family.</text>
</comment>
<dbReference type="HOGENOM" id="CLU_110329_0_0_1"/>
<dbReference type="STRING" id="685588.A0A067TRF6"/>
<proteinExistence type="inferred from homology"/>
<accession>A0A067TRF6</accession>
<evidence type="ECO:0000259" key="6">
    <source>
        <dbReference type="Pfam" id="PF12348"/>
    </source>
</evidence>
<sequence length="185" mass="20576">MIKLCENGAYEASPVELVNIIKTSHRPIISAMNSERTRLCMVPMDLMAALGTAMGRDFEQLLPLFMPALLTQCARTNKVIINRAKSAILTIIEVTQLASVLSYFLQNIKDKSATMKVVIAEGTLACLNSCNPPDLEKEARTTEVESIIRVSARDNNADVRKLSRKIFESYKILLPSRVQKYVDGT</sequence>
<dbReference type="Proteomes" id="UP000027222">
    <property type="component" value="Unassembled WGS sequence"/>
</dbReference>
<dbReference type="Gene3D" id="1.25.10.10">
    <property type="entry name" value="Leucine-rich Repeat Variant"/>
    <property type="match status" value="1"/>
</dbReference>
<protein>
    <recommendedName>
        <fullName evidence="6">CLASP N-terminal domain-containing protein</fullName>
    </recommendedName>
</protein>
<dbReference type="GO" id="GO:0090307">
    <property type="term" value="P:mitotic spindle assembly"/>
    <property type="evidence" value="ECO:0007669"/>
    <property type="project" value="TreeGrafter"/>
</dbReference>
<name>A0A067TRF6_GALM3</name>
<evidence type="ECO:0000256" key="1">
    <source>
        <dbReference type="ARBA" id="ARBA00004186"/>
    </source>
</evidence>
<evidence type="ECO:0000256" key="3">
    <source>
        <dbReference type="ARBA" id="ARBA00022618"/>
    </source>
</evidence>
<evidence type="ECO:0000256" key="5">
    <source>
        <dbReference type="ARBA" id="ARBA00022776"/>
    </source>
</evidence>
<evidence type="ECO:0000256" key="2">
    <source>
        <dbReference type="ARBA" id="ARBA00009549"/>
    </source>
</evidence>
<evidence type="ECO:0000256" key="4">
    <source>
        <dbReference type="ARBA" id="ARBA00022701"/>
    </source>
</evidence>
<comment type="subcellular location">
    <subcellularLocation>
        <location evidence="1">Cytoplasm</location>
        <location evidence="1">Cytoskeleton</location>
        <location evidence="1">Spindle</location>
    </subcellularLocation>
</comment>
<keyword evidence="5" id="KW-0498">Mitosis</keyword>
<dbReference type="EMBL" id="KL142369">
    <property type="protein sequence ID" value="KDR82464.1"/>
    <property type="molecule type" value="Genomic_DNA"/>
</dbReference>
<dbReference type="GO" id="GO:0005881">
    <property type="term" value="C:cytoplasmic microtubule"/>
    <property type="evidence" value="ECO:0007669"/>
    <property type="project" value="TreeGrafter"/>
</dbReference>
<evidence type="ECO:0000313" key="7">
    <source>
        <dbReference type="EMBL" id="KDR82464.1"/>
    </source>
</evidence>
<dbReference type="InterPro" id="IPR016024">
    <property type="entry name" value="ARM-type_fold"/>
</dbReference>
<dbReference type="AlphaFoldDB" id="A0A067TRF6"/>
<dbReference type="Pfam" id="PF12348">
    <property type="entry name" value="CLASP_N"/>
    <property type="match status" value="1"/>
</dbReference>
<feature type="domain" description="CLASP N-terminal" evidence="6">
    <location>
        <begin position="9"/>
        <end position="180"/>
    </location>
</feature>
<dbReference type="GO" id="GO:0051301">
    <property type="term" value="P:cell division"/>
    <property type="evidence" value="ECO:0007669"/>
    <property type="project" value="UniProtKB-KW"/>
</dbReference>
<dbReference type="GO" id="GO:1990023">
    <property type="term" value="C:mitotic spindle midzone"/>
    <property type="evidence" value="ECO:0007669"/>
    <property type="project" value="TreeGrafter"/>
</dbReference>
<keyword evidence="3" id="KW-0132">Cell division</keyword>
<keyword evidence="5" id="KW-0131">Cell cycle</keyword>
<dbReference type="PANTHER" id="PTHR21567">
    <property type="entry name" value="CLASP"/>
    <property type="match status" value="1"/>
</dbReference>
<dbReference type="GO" id="GO:0005815">
    <property type="term" value="C:microtubule organizing center"/>
    <property type="evidence" value="ECO:0007669"/>
    <property type="project" value="TreeGrafter"/>
</dbReference>
<dbReference type="GO" id="GO:0008017">
    <property type="term" value="F:microtubule binding"/>
    <property type="evidence" value="ECO:0007669"/>
    <property type="project" value="TreeGrafter"/>
</dbReference>
<dbReference type="OrthoDB" id="46159at2759"/>
<keyword evidence="4" id="KW-0493">Microtubule</keyword>
<organism evidence="7 8">
    <name type="scientific">Galerina marginata (strain CBS 339.88)</name>
    <dbReference type="NCBI Taxonomy" id="685588"/>
    <lineage>
        <taxon>Eukaryota</taxon>
        <taxon>Fungi</taxon>
        <taxon>Dikarya</taxon>
        <taxon>Basidiomycota</taxon>
        <taxon>Agaricomycotina</taxon>
        <taxon>Agaricomycetes</taxon>
        <taxon>Agaricomycetidae</taxon>
        <taxon>Agaricales</taxon>
        <taxon>Agaricineae</taxon>
        <taxon>Strophariaceae</taxon>
        <taxon>Galerina</taxon>
    </lineage>
</organism>
<reference evidence="8" key="1">
    <citation type="journal article" date="2014" name="Proc. Natl. Acad. Sci. U.S.A.">
        <title>Extensive sampling of basidiomycete genomes demonstrates inadequacy of the white-rot/brown-rot paradigm for wood decay fungi.</title>
        <authorList>
            <person name="Riley R."/>
            <person name="Salamov A.A."/>
            <person name="Brown D.W."/>
            <person name="Nagy L.G."/>
            <person name="Floudas D."/>
            <person name="Held B.W."/>
            <person name="Levasseur A."/>
            <person name="Lombard V."/>
            <person name="Morin E."/>
            <person name="Otillar R."/>
            <person name="Lindquist E.A."/>
            <person name="Sun H."/>
            <person name="LaButti K.M."/>
            <person name="Schmutz J."/>
            <person name="Jabbour D."/>
            <person name="Luo H."/>
            <person name="Baker S.E."/>
            <person name="Pisabarro A.G."/>
            <person name="Walton J.D."/>
            <person name="Blanchette R.A."/>
            <person name="Henrissat B."/>
            <person name="Martin F."/>
            <person name="Cullen D."/>
            <person name="Hibbett D.S."/>
            <person name="Grigoriev I.V."/>
        </authorList>
    </citation>
    <scope>NUCLEOTIDE SEQUENCE [LARGE SCALE GENOMIC DNA]</scope>
    <source>
        <strain evidence="8">CBS 339.88</strain>
    </source>
</reference>
<evidence type="ECO:0000313" key="8">
    <source>
        <dbReference type="Proteomes" id="UP000027222"/>
    </source>
</evidence>
<dbReference type="InterPro" id="IPR011989">
    <property type="entry name" value="ARM-like"/>
</dbReference>
<dbReference type="SUPFAM" id="SSF48371">
    <property type="entry name" value="ARM repeat"/>
    <property type="match status" value="1"/>
</dbReference>